<sequence>MNNLVRISEIPRLAIRLPFKAQTFYKWWHLKRHPQIFVKLGGALFVDLDRLEQLIDASRGSEASALCWKRKIKRTQTVEASEPIAPAAAAEEIQA</sequence>
<gene>
    <name evidence="1" type="ORF">ENV62_04430</name>
</gene>
<accession>A0A7C3WHF1</accession>
<reference evidence="1" key="1">
    <citation type="journal article" date="2020" name="mSystems">
        <title>Genome- and Community-Level Interaction Insights into Carbon Utilization and Element Cycling Functions of Hydrothermarchaeota in Hydrothermal Sediment.</title>
        <authorList>
            <person name="Zhou Z."/>
            <person name="Liu Y."/>
            <person name="Xu W."/>
            <person name="Pan J."/>
            <person name="Luo Z.H."/>
            <person name="Li M."/>
        </authorList>
    </citation>
    <scope>NUCLEOTIDE SEQUENCE [LARGE SCALE GENOMIC DNA]</scope>
    <source>
        <strain evidence="1">SpSt-776</strain>
    </source>
</reference>
<organism evidence="1">
    <name type="scientific">Desulfobacca acetoxidans</name>
    <dbReference type="NCBI Taxonomy" id="60893"/>
    <lineage>
        <taxon>Bacteria</taxon>
        <taxon>Pseudomonadati</taxon>
        <taxon>Thermodesulfobacteriota</taxon>
        <taxon>Desulfobaccia</taxon>
        <taxon>Desulfobaccales</taxon>
        <taxon>Desulfobaccaceae</taxon>
        <taxon>Desulfobacca</taxon>
    </lineage>
</organism>
<evidence type="ECO:0000313" key="1">
    <source>
        <dbReference type="EMBL" id="HGB14470.1"/>
    </source>
</evidence>
<protein>
    <submittedName>
        <fullName evidence="1">Uncharacterized protein</fullName>
    </submittedName>
</protein>
<comment type="caution">
    <text evidence="1">The sequence shown here is derived from an EMBL/GenBank/DDBJ whole genome shotgun (WGS) entry which is preliminary data.</text>
</comment>
<name>A0A7C3WHF1_9BACT</name>
<dbReference type="AlphaFoldDB" id="A0A7C3WHF1"/>
<proteinExistence type="predicted"/>
<dbReference type="EMBL" id="DTHB01000033">
    <property type="protein sequence ID" value="HGB14470.1"/>
    <property type="molecule type" value="Genomic_DNA"/>
</dbReference>